<dbReference type="AlphaFoldDB" id="A0A1E3P1Y4"/>
<evidence type="ECO:0000256" key="2">
    <source>
        <dbReference type="ARBA" id="ARBA00006484"/>
    </source>
</evidence>
<protein>
    <submittedName>
        <fullName evidence="6">Uncharacterized protein</fullName>
    </submittedName>
</protein>
<dbReference type="Gene3D" id="3.40.50.720">
    <property type="entry name" value="NAD(P)-binding Rossmann-like Domain"/>
    <property type="match status" value="1"/>
</dbReference>
<evidence type="ECO:0000256" key="4">
    <source>
        <dbReference type="ARBA" id="ARBA00022857"/>
    </source>
</evidence>
<dbReference type="PANTHER" id="PTHR45458">
    <property type="entry name" value="SHORT-CHAIN DEHYDROGENASE/REDUCTASE SDR"/>
    <property type="match status" value="1"/>
</dbReference>
<dbReference type="PRINTS" id="PR00081">
    <property type="entry name" value="GDHRDH"/>
</dbReference>
<dbReference type="InterPro" id="IPR002347">
    <property type="entry name" value="SDR_fam"/>
</dbReference>
<keyword evidence="7" id="KW-1185">Reference proteome</keyword>
<gene>
    <name evidence="6" type="ORF">WICANDRAFT_32091</name>
</gene>
<dbReference type="GeneID" id="30199163"/>
<dbReference type="Proteomes" id="UP000094112">
    <property type="component" value="Unassembled WGS sequence"/>
</dbReference>
<dbReference type="InterPro" id="IPR036291">
    <property type="entry name" value="NAD(P)-bd_dom_sf"/>
</dbReference>
<reference evidence="6 7" key="1">
    <citation type="journal article" date="2016" name="Proc. Natl. Acad. Sci. U.S.A.">
        <title>Comparative genomics of biotechnologically important yeasts.</title>
        <authorList>
            <person name="Riley R."/>
            <person name="Haridas S."/>
            <person name="Wolfe K.H."/>
            <person name="Lopes M.R."/>
            <person name="Hittinger C.T."/>
            <person name="Goeker M."/>
            <person name="Salamov A.A."/>
            <person name="Wisecaver J.H."/>
            <person name="Long T.M."/>
            <person name="Calvey C.H."/>
            <person name="Aerts A.L."/>
            <person name="Barry K.W."/>
            <person name="Choi C."/>
            <person name="Clum A."/>
            <person name="Coughlan A.Y."/>
            <person name="Deshpande S."/>
            <person name="Douglass A.P."/>
            <person name="Hanson S.J."/>
            <person name="Klenk H.-P."/>
            <person name="LaButti K.M."/>
            <person name="Lapidus A."/>
            <person name="Lindquist E.A."/>
            <person name="Lipzen A.M."/>
            <person name="Meier-Kolthoff J.P."/>
            <person name="Ohm R.A."/>
            <person name="Otillar R.P."/>
            <person name="Pangilinan J.L."/>
            <person name="Peng Y."/>
            <person name="Rokas A."/>
            <person name="Rosa C.A."/>
            <person name="Scheuner C."/>
            <person name="Sibirny A.A."/>
            <person name="Slot J.C."/>
            <person name="Stielow J.B."/>
            <person name="Sun H."/>
            <person name="Kurtzman C.P."/>
            <person name="Blackwell M."/>
            <person name="Grigoriev I.V."/>
            <person name="Jeffries T.W."/>
        </authorList>
    </citation>
    <scope>NUCLEOTIDE SEQUENCE [LARGE SCALE GENOMIC DNA]</scope>
    <source>
        <strain evidence="7">ATCC 58044 / CBS 1984 / NCYC 433 / NRRL Y-366-8</strain>
    </source>
</reference>
<dbReference type="OrthoDB" id="3979511at2759"/>
<evidence type="ECO:0000256" key="3">
    <source>
        <dbReference type="ARBA" id="ARBA00022490"/>
    </source>
</evidence>
<dbReference type="RefSeq" id="XP_019038124.1">
    <property type="nucleotide sequence ID" value="XM_019181917.1"/>
</dbReference>
<dbReference type="InterPro" id="IPR052184">
    <property type="entry name" value="SDR_enzymes"/>
</dbReference>
<dbReference type="PANTHER" id="PTHR45458:SF3">
    <property type="entry name" value="CHAIN DEHYDROGENASE (ATSC), PUTATIVE-RELATED"/>
    <property type="match status" value="1"/>
</dbReference>
<evidence type="ECO:0000313" key="6">
    <source>
        <dbReference type="EMBL" id="ODQ58917.1"/>
    </source>
</evidence>
<comment type="subcellular location">
    <subcellularLocation>
        <location evidence="1">Cytoplasm</location>
    </subcellularLocation>
</comment>
<evidence type="ECO:0000313" key="7">
    <source>
        <dbReference type="Proteomes" id="UP000094112"/>
    </source>
</evidence>
<dbReference type="EMBL" id="KV454211">
    <property type="protein sequence ID" value="ODQ58917.1"/>
    <property type="molecule type" value="Genomic_DNA"/>
</dbReference>
<proteinExistence type="inferred from homology"/>
<evidence type="ECO:0000256" key="1">
    <source>
        <dbReference type="ARBA" id="ARBA00004496"/>
    </source>
</evidence>
<keyword evidence="5" id="KW-0560">Oxidoreductase</keyword>
<evidence type="ECO:0000256" key="5">
    <source>
        <dbReference type="ARBA" id="ARBA00023002"/>
    </source>
</evidence>
<name>A0A1E3P1Y4_WICAA</name>
<comment type="similarity">
    <text evidence="2">Belongs to the short-chain dehydrogenases/reductases (SDR) family.</text>
</comment>
<dbReference type="GO" id="GO:0016616">
    <property type="term" value="F:oxidoreductase activity, acting on the CH-OH group of donors, NAD or NADP as acceptor"/>
    <property type="evidence" value="ECO:0007669"/>
    <property type="project" value="TreeGrafter"/>
</dbReference>
<accession>A0A1E3P1Y4</accession>
<dbReference type="GO" id="GO:0005737">
    <property type="term" value="C:cytoplasm"/>
    <property type="evidence" value="ECO:0007669"/>
    <property type="project" value="UniProtKB-SubCell"/>
</dbReference>
<dbReference type="CDD" id="cd05325">
    <property type="entry name" value="carb_red_sniffer_like_SDR_c"/>
    <property type="match status" value="1"/>
</dbReference>
<dbReference type="SUPFAM" id="SSF51735">
    <property type="entry name" value="NAD(P)-binding Rossmann-fold domains"/>
    <property type="match status" value="1"/>
</dbReference>
<keyword evidence="3" id="KW-0963">Cytoplasm</keyword>
<keyword evidence="4" id="KW-0521">NADP</keyword>
<organism evidence="6 7">
    <name type="scientific">Wickerhamomyces anomalus (strain ATCC 58044 / CBS 1984 / NCYC 433 / NRRL Y-366-8)</name>
    <name type="common">Yeast</name>
    <name type="synonym">Hansenula anomala</name>
    <dbReference type="NCBI Taxonomy" id="683960"/>
    <lineage>
        <taxon>Eukaryota</taxon>
        <taxon>Fungi</taxon>
        <taxon>Dikarya</taxon>
        <taxon>Ascomycota</taxon>
        <taxon>Saccharomycotina</taxon>
        <taxon>Saccharomycetes</taxon>
        <taxon>Phaffomycetales</taxon>
        <taxon>Wickerhamomycetaceae</taxon>
        <taxon>Wickerhamomyces</taxon>
    </lineage>
</organism>
<dbReference type="FunFam" id="3.40.50.720:FF:000599">
    <property type="entry name" value="Uncharacterized oxidoreductase C663.06c"/>
    <property type="match status" value="1"/>
</dbReference>
<sequence>MSSTSGKVYFITGANRGIGFQLAKQLAETPSNTVIGTARDPSKATEFKSLASANPKVHIVKLDVTSEESIAELDSQLAKVAPEGIDTFIANAAISDSYQPVLETPKSNWYAHYTTNVVGPIEITKVLYPYLLKRETRQLIYTSSLVGSLSGFFPLSTAAYGQSKAALDHTVLSLSFELKDEGFTVIAVHPGGVQTDMGNYGLPKLVKNHPEAGKLLMEGSISAEQSASDQIHKVYEKLTKESNGKFFNYDGSVLPW</sequence>
<dbReference type="Pfam" id="PF00106">
    <property type="entry name" value="adh_short"/>
    <property type="match status" value="1"/>
</dbReference>